<comment type="caution">
    <text evidence="2">The sequence shown here is derived from an EMBL/GenBank/DDBJ whole genome shotgun (WGS) entry which is preliminary data.</text>
</comment>
<sequence length="86" mass="9948">MQFLVFSILHLFNHLVDGVASGSALSKTELVMMKQVFRFERVVESSEKDVFKHFAYGWKKCHRSVGLIFICFFTVLVEKDDNSLSQ</sequence>
<feature type="signal peptide" evidence="1">
    <location>
        <begin position="1"/>
        <end position="18"/>
    </location>
</feature>
<protein>
    <submittedName>
        <fullName evidence="2">Uncharacterized protein</fullName>
    </submittedName>
</protein>
<evidence type="ECO:0000313" key="3">
    <source>
        <dbReference type="Proteomes" id="UP000499080"/>
    </source>
</evidence>
<dbReference type="Proteomes" id="UP000499080">
    <property type="component" value="Unassembled WGS sequence"/>
</dbReference>
<feature type="non-terminal residue" evidence="2">
    <location>
        <position position="86"/>
    </location>
</feature>
<name>A0A4Y2AJ60_ARAVE</name>
<dbReference type="EMBL" id="BGPR01000020">
    <property type="protein sequence ID" value="GBL79892.1"/>
    <property type="molecule type" value="Genomic_DNA"/>
</dbReference>
<gene>
    <name evidence="2" type="ORF">AVEN_28945_1</name>
</gene>
<evidence type="ECO:0000313" key="2">
    <source>
        <dbReference type="EMBL" id="GBL79892.1"/>
    </source>
</evidence>
<reference evidence="2 3" key="1">
    <citation type="journal article" date="2019" name="Sci. Rep.">
        <title>Orb-weaving spider Araneus ventricosus genome elucidates the spidroin gene catalogue.</title>
        <authorList>
            <person name="Kono N."/>
            <person name="Nakamura H."/>
            <person name="Ohtoshi R."/>
            <person name="Moran D.A.P."/>
            <person name="Shinohara A."/>
            <person name="Yoshida Y."/>
            <person name="Fujiwara M."/>
            <person name="Mori M."/>
            <person name="Tomita M."/>
            <person name="Arakawa K."/>
        </authorList>
    </citation>
    <scope>NUCLEOTIDE SEQUENCE [LARGE SCALE GENOMIC DNA]</scope>
</reference>
<dbReference type="AlphaFoldDB" id="A0A4Y2AJ60"/>
<keyword evidence="3" id="KW-1185">Reference proteome</keyword>
<feature type="chain" id="PRO_5021490871" evidence="1">
    <location>
        <begin position="19"/>
        <end position="86"/>
    </location>
</feature>
<accession>A0A4Y2AJ60</accession>
<evidence type="ECO:0000256" key="1">
    <source>
        <dbReference type="SAM" id="SignalP"/>
    </source>
</evidence>
<keyword evidence="1" id="KW-0732">Signal</keyword>
<proteinExistence type="predicted"/>
<organism evidence="2 3">
    <name type="scientific">Araneus ventricosus</name>
    <name type="common">Orbweaver spider</name>
    <name type="synonym">Epeira ventricosa</name>
    <dbReference type="NCBI Taxonomy" id="182803"/>
    <lineage>
        <taxon>Eukaryota</taxon>
        <taxon>Metazoa</taxon>
        <taxon>Ecdysozoa</taxon>
        <taxon>Arthropoda</taxon>
        <taxon>Chelicerata</taxon>
        <taxon>Arachnida</taxon>
        <taxon>Araneae</taxon>
        <taxon>Araneomorphae</taxon>
        <taxon>Entelegynae</taxon>
        <taxon>Araneoidea</taxon>
        <taxon>Araneidae</taxon>
        <taxon>Araneus</taxon>
    </lineage>
</organism>